<dbReference type="Proteomes" id="UP001215280">
    <property type="component" value="Unassembled WGS sequence"/>
</dbReference>
<name>A0AAD7MSU0_9AGAR</name>
<gene>
    <name evidence="2" type="ORF">DFH07DRAFT_850509</name>
</gene>
<dbReference type="EMBL" id="JARJLG010000200">
    <property type="protein sequence ID" value="KAJ7729089.1"/>
    <property type="molecule type" value="Genomic_DNA"/>
</dbReference>
<comment type="caution">
    <text evidence="2">The sequence shown here is derived from an EMBL/GenBank/DDBJ whole genome shotgun (WGS) entry which is preliminary data.</text>
</comment>
<dbReference type="Pfam" id="PF00651">
    <property type="entry name" value="BTB"/>
    <property type="match status" value="1"/>
</dbReference>
<evidence type="ECO:0000259" key="1">
    <source>
        <dbReference type="PROSITE" id="PS50097"/>
    </source>
</evidence>
<dbReference type="AlphaFoldDB" id="A0AAD7MSU0"/>
<sequence>MTSSSAKRQRTEDAPIARSEIWHDDGSLVLQAENTQFRVHWGVLSLNSPFFQNLKGLPQPPDQPSIEGCPVVELPDDAADVEYLLKALYIPTFLMQKKLPFPAAAALIRLGRKYDFKDVLNTTVERVTFENPATLEKYDALIVDRGRYGPRSILNYPGILYDMLSLAREHSIMSVLPCAYYRAILYQPTLIFDGTPRGDGTSTVLATIDQRRCVQGREKLIKAQFRVGYTHAWVRDRERLDCIDSEGCDTLRARLLDRFLDTLSLWALCGPTVELDTTVKQLCHSCATYARESMESGRKKIWDELPSFFDLPPWSELTNDL</sequence>
<dbReference type="PROSITE" id="PS50097">
    <property type="entry name" value="BTB"/>
    <property type="match status" value="1"/>
</dbReference>
<feature type="domain" description="BTB" evidence="1">
    <location>
        <begin position="24"/>
        <end position="97"/>
    </location>
</feature>
<evidence type="ECO:0000313" key="2">
    <source>
        <dbReference type="EMBL" id="KAJ7729089.1"/>
    </source>
</evidence>
<protein>
    <recommendedName>
        <fullName evidence="1">BTB domain-containing protein</fullName>
    </recommendedName>
</protein>
<keyword evidence="3" id="KW-1185">Reference proteome</keyword>
<evidence type="ECO:0000313" key="3">
    <source>
        <dbReference type="Proteomes" id="UP001215280"/>
    </source>
</evidence>
<reference evidence="2" key="1">
    <citation type="submission" date="2023-03" db="EMBL/GenBank/DDBJ databases">
        <title>Massive genome expansion in bonnet fungi (Mycena s.s.) driven by repeated elements and novel gene families across ecological guilds.</title>
        <authorList>
            <consortium name="Lawrence Berkeley National Laboratory"/>
            <person name="Harder C.B."/>
            <person name="Miyauchi S."/>
            <person name="Viragh M."/>
            <person name="Kuo A."/>
            <person name="Thoen E."/>
            <person name="Andreopoulos B."/>
            <person name="Lu D."/>
            <person name="Skrede I."/>
            <person name="Drula E."/>
            <person name="Henrissat B."/>
            <person name="Morin E."/>
            <person name="Kohler A."/>
            <person name="Barry K."/>
            <person name="LaButti K."/>
            <person name="Morin E."/>
            <person name="Salamov A."/>
            <person name="Lipzen A."/>
            <person name="Mereny Z."/>
            <person name="Hegedus B."/>
            <person name="Baldrian P."/>
            <person name="Stursova M."/>
            <person name="Weitz H."/>
            <person name="Taylor A."/>
            <person name="Grigoriev I.V."/>
            <person name="Nagy L.G."/>
            <person name="Martin F."/>
            <person name="Kauserud H."/>
        </authorList>
    </citation>
    <scope>NUCLEOTIDE SEQUENCE</scope>
    <source>
        <strain evidence="2">CBHHK188m</strain>
    </source>
</reference>
<organism evidence="2 3">
    <name type="scientific">Mycena maculata</name>
    <dbReference type="NCBI Taxonomy" id="230809"/>
    <lineage>
        <taxon>Eukaryota</taxon>
        <taxon>Fungi</taxon>
        <taxon>Dikarya</taxon>
        <taxon>Basidiomycota</taxon>
        <taxon>Agaricomycotina</taxon>
        <taxon>Agaricomycetes</taxon>
        <taxon>Agaricomycetidae</taxon>
        <taxon>Agaricales</taxon>
        <taxon>Marasmiineae</taxon>
        <taxon>Mycenaceae</taxon>
        <taxon>Mycena</taxon>
    </lineage>
</organism>
<dbReference type="InterPro" id="IPR000210">
    <property type="entry name" value="BTB/POZ_dom"/>
</dbReference>
<dbReference type="InterPro" id="IPR011333">
    <property type="entry name" value="SKP1/BTB/POZ_sf"/>
</dbReference>
<proteinExistence type="predicted"/>
<dbReference type="CDD" id="cd18186">
    <property type="entry name" value="BTB_POZ_ZBTB_KLHL-like"/>
    <property type="match status" value="1"/>
</dbReference>
<accession>A0AAD7MSU0</accession>
<dbReference type="Gene3D" id="3.30.710.10">
    <property type="entry name" value="Potassium Channel Kv1.1, Chain A"/>
    <property type="match status" value="1"/>
</dbReference>